<dbReference type="STRING" id="943830.A4A58_04645"/>
<proteinExistence type="predicted"/>
<evidence type="ECO:0000313" key="2">
    <source>
        <dbReference type="Proteomes" id="UP000076574"/>
    </source>
</evidence>
<dbReference type="EMBL" id="LVYV01000001">
    <property type="protein sequence ID" value="KZD25688.1"/>
    <property type="molecule type" value="Genomic_DNA"/>
</dbReference>
<name>A0A161RQ94_9BRAD</name>
<gene>
    <name evidence="1" type="ORF">A4A58_04645</name>
</gene>
<evidence type="ECO:0008006" key="3">
    <source>
        <dbReference type="Google" id="ProtNLM"/>
    </source>
</evidence>
<reference evidence="1 2" key="1">
    <citation type="submission" date="2016-03" db="EMBL/GenBank/DDBJ databases">
        <title>Microsymbionts genomes from the relict species Vavilovia formosa (Stev.) Fed.</title>
        <authorList>
            <person name="Kopat V."/>
            <person name="Chirak E."/>
            <person name="Kimeklis A."/>
            <person name="Andronov E."/>
        </authorList>
    </citation>
    <scope>NUCLEOTIDE SEQUENCE [LARGE SCALE GENOMIC DNA]</scope>
    <source>
        <strain evidence="1 2">Vaf07</strain>
    </source>
</reference>
<dbReference type="InterPro" id="IPR021352">
    <property type="entry name" value="DUF2971"/>
</dbReference>
<keyword evidence="2" id="KW-1185">Reference proteome</keyword>
<dbReference type="RefSeq" id="WP_081421699.1">
    <property type="nucleotide sequence ID" value="NZ_LVYV01000001.1"/>
</dbReference>
<dbReference type="OrthoDB" id="4119964at2"/>
<organism evidence="1 2">
    <name type="scientific">Tardiphaga robiniae</name>
    <dbReference type="NCBI Taxonomy" id="943830"/>
    <lineage>
        <taxon>Bacteria</taxon>
        <taxon>Pseudomonadati</taxon>
        <taxon>Pseudomonadota</taxon>
        <taxon>Alphaproteobacteria</taxon>
        <taxon>Hyphomicrobiales</taxon>
        <taxon>Nitrobacteraceae</taxon>
        <taxon>Tardiphaga</taxon>
    </lineage>
</organism>
<dbReference type="Proteomes" id="UP000076574">
    <property type="component" value="Unassembled WGS sequence"/>
</dbReference>
<evidence type="ECO:0000313" key="1">
    <source>
        <dbReference type="EMBL" id="KZD25688.1"/>
    </source>
</evidence>
<protein>
    <recommendedName>
        <fullName evidence="3">DUF2971 domain-containing protein</fullName>
    </recommendedName>
</protein>
<sequence>MQKTGPRRTFYKYMTAETALIVLENNSFRWSLPTLFNDPFDVQFDLRVEFDHDRVVEQSLNNLIDMYMGRRRAAEANKLANAVMFLQRNVPGLSERELRDQLRPGLIESLAAMKNGLPAHFEELRAVLAPLKLLCLTEVPDNNLMWAHYADNHTGAVIELAVVDEIDSVWGAAKPVRYSSEMPFLADEQRMIRVLSGEGSIGRPELWDDVLYVKALDWAYEKEWRLVGGWEQGKSVELVSFHAKEVTGLYLGCRMDEANRKKLREVLAAKYPHARVCSGKKAVHKFAVEFE</sequence>
<dbReference type="AlphaFoldDB" id="A0A161RQ94"/>
<comment type="caution">
    <text evidence="1">The sequence shown here is derived from an EMBL/GenBank/DDBJ whole genome shotgun (WGS) entry which is preliminary data.</text>
</comment>
<dbReference type="Pfam" id="PF11185">
    <property type="entry name" value="DUF2971"/>
    <property type="match status" value="1"/>
</dbReference>
<accession>A0A161RQ94</accession>